<dbReference type="InterPro" id="IPR002481">
    <property type="entry name" value="FUR"/>
</dbReference>
<dbReference type="InterPro" id="IPR036388">
    <property type="entry name" value="WH-like_DNA-bd_sf"/>
</dbReference>
<dbReference type="InterPro" id="IPR036390">
    <property type="entry name" value="WH_DNA-bd_sf"/>
</dbReference>
<dbReference type="GO" id="GO:0045892">
    <property type="term" value="P:negative regulation of DNA-templated transcription"/>
    <property type="evidence" value="ECO:0007669"/>
    <property type="project" value="TreeGrafter"/>
</dbReference>
<feature type="binding site" evidence="7">
    <location>
        <position position="151"/>
    </location>
    <ligand>
        <name>Zn(2+)</name>
        <dbReference type="ChEBI" id="CHEBI:29105"/>
    </ligand>
</feature>
<dbReference type="STRING" id="393595.ABO_1677"/>
<comment type="cofactor">
    <cofactor evidence="7">
        <name>Zn(2+)</name>
        <dbReference type="ChEBI" id="CHEBI:29105"/>
    </cofactor>
    <text evidence="7">Binds 1 zinc ion per subunit.</text>
</comment>
<evidence type="ECO:0000256" key="3">
    <source>
        <dbReference type="ARBA" id="ARBA00022833"/>
    </source>
</evidence>
<keyword evidence="3 7" id="KW-0862">Zinc</keyword>
<evidence type="ECO:0000256" key="7">
    <source>
        <dbReference type="PIRSR" id="PIRSR602481-1"/>
    </source>
</evidence>
<dbReference type="Proteomes" id="UP000008871">
    <property type="component" value="Chromosome"/>
</dbReference>
<dbReference type="PANTHER" id="PTHR33202:SF6">
    <property type="entry name" value="ZINC UPTAKE REGULATION PROTEIN"/>
    <property type="match status" value="1"/>
</dbReference>
<evidence type="ECO:0000256" key="6">
    <source>
        <dbReference type="ARBA" id="ARBA00023163"/>
    </source>
</evidence>
<dbReference type="GO" id="GO:0000976">
    <property type="term" value="F:transcription cis-regulatory region binding"/>
    <property type="evidence" value="ECO:0007669"/>
    <property type="project" value="TreeGrafter"/>
</dbReference>
<dbReference type="RefSeq" id="WP_011588958.1">
    <property type="nucleotide sequence ID" value="NC_008260.1"/>
</dbReference>
<keyword evidence="4" id="KW-0805">Transcription regulation</keyword>
<feature type="binding site" evidence="7">
    <location>
        <position position="148"/>
    </location>
    <ligand>
        <name>Zn(2+)</name>
        <dbReference type="ChEBI" id="CHEBI:29105"/>
    </ligand>
</feature>
<keyword evidence="5" id="KW-0238">DNA-binding</keyword>
<dbReference type="KEGG" id="abo:ABO_1677"/>
<reference evidence="8 9" key="1">
    <citation type="journal article" date="2006" name="Nat. Biotechnol.">
        <title>Genome sequence of the ubiquitous hydrocarbon-degrading marine bacterium Alcanivorax borkumensis.</title>
        <authorList>
            <person name="Schneiker S."/>
            <person name="Martins dos Santos V.A.P."/>
            <person name="Bartels D."/>
            <person name="Bekel T."/>
            <person name="Brecht M."/>
            <person name="Buhrmester J."/>
            <person name="Chernikova T.N."/>
            <person name="Denaro R."/>
            <person name="Ferrer M."/>
            <person name="Gertler C."/>
            <person name="Goesmann A."/>
            <person name="Golyshina O.V."/>
            <person name="Kaminski F."/>
            <person name="Khachane A.N."/>
            <person name="Lang S."/>
            <person name="Linke B."/>
            <person name="McHardy A.C."/>
            <person name="Meyer F."/>
            <person name="Nechitaylo T."/>
            <person name="Puehler A."/>
            <person name="Regenhardt D."/>
            <person name="Rupp O."/>
            <person name="Sabirova J.S."/>
            <person name="Selbitschka W."/>
            <person name="Yakimov M.M."/>
            <person name="Timmis K.N."/>
            <person name="Vorhoelter F.-J."/>
            <person name="Weidner S."/>
            <person name="Kaiser O."/>
            <person name="Golyshin P.N."/>
        </authorList>
    </citation>
    <scope>NUCLEOTIDE SEQUENCE [LARGE SCALE GENOMIC DNA]</scope>
    <source>
        <strain evidence="9">ATCC 700651 / DSM 11573 / NCIMB 13689 / SK2</strain>
    </source>
</reference>
<protein>
    <submittedName>
        <fullName evidence="8">Transcriptional regulator, Fur family</fullName>
    </submittedName>
</protein>
<dbReference type="Gene3D" id="3.30.1490.190">
    <property type="match status" value="1"/>
</dbReference>
<feature type="binding site" evidence="7">
    <location>
        <position position="106"/>
    </location>
    <ligand>
        <name>Zn(2+)</name>
        <dbReference type="ChEBI" id="CHEBI:29105"/>
    </ligand>
</feature>
<sequence>MAVSRTEQILNSAEQQCRKLGVRMTPQRKQVMALILEQKTPQSAYQLLDQFKARYQSNAQPPTIYRALDFLVQQGLAHRLSSTNQYLACDHITCQHGHRGTVFLLCDQCGGVQETPMAGAAVDELQHTLDEVGFVIQQEPLLEVHGRCADCASLAGS</sequence>
<evidence type="ECO:0000256" key="4">
    <source>
        <dbReference type="ARBA" id="ARBA00023015"/>
    </source>
</evidence>
<keyword evidence="6" id="KW-0804">Transcription</keyword>
<feature type="binding site" evidence="7">
    <location>
        <position position="109"/>
    </location>
    <ligand>
        <name>Zn(2+)</name>
        <dbReference type="ChEBI" id="CHEBI:29105"/>
    </ligand>
</feature>
<gene>
    <name evidence="8" type="ordered locus">ABO_1677</name>
</gene>
<dbReference type="GO" id="GO:1900376">
    <property type="term" value="P:regulation of secondary metabolite biosynthetic process"/>
    <property type="evidence" value="ECO:0007669"/>
    <property type="project" value="TreeGrafter"/>
</dbReference>
<evidence type="ECO:0000256" key="2">
    <source>
        <dbReference type="ARBA" id="ARBA00022491"/>
    </source>
</evidence>
<evidence type="ECO:0000313" key="9">
    <source>
        <dbReference type="Proteomes" id="UP000008871"/>
    </source>
</evidence>
<accession>Q0VNX3</accession>
<dbReference type="PANTHER" id="PTHR33202">
    <property type="entry name" value="ZINC UPTAKE REGULATION PROTEIN"/>
    <property type="match status" value="1"/>
</dbReference>
<dbReference type="GO" id="GO:0008270">
    <property type="term" value="F:zinc ion binding"/>
    <property type="evidence" value="ECO:0007669"/>
    <property type="project" value="TreeGrafter"/>
</dbReference>
<evidence type="ECO:0000256" key="5">
    <source>
        <dbReference type="ARBA" id="ARBA00023125"/>
    </source>
</evidence>
<dbReference type="GO" id="GO:0003700">
    <property type="term" value="F:DNA-binding transcription factor activity"/>
    <property type="evidence" value="ECO:0007669"/>
    <property type="project" value="InterPro"/>
</dbReference>
<keyword evidence="7" id="KW-0479">Metal-binding</keyword>
<dbReference type="eggNOG" id="COG0735">
    <property type="taxonomic scope" value="Bacteria"/>
</dbReference>
<evidence type="ECO:0000256" key="1">
    <source>
        <dbReference type="ARBA" id="ARBA00007957"/>
    </source>
</evidence>
<dbReference type="Pfam" id="PF01475">
    <property type="entry name" value="FUR"/>
    <property type="match status" value="1"/>
</dbReference>
<keyword evidence="9" id="KW-1185">Reference proteome</keyword>
<dbReference type="OrthoDB" id="9801127at2"/>
<dbReference type="Gene3D" id="1.10.10.10">
    <property type="entry name" value="Winged helix-like DNA-binding domain superfamily/Winged helix DNA-binding domain"/>
    <property type="match status" value="1"/>
</dbReference>
<dbReference type="HOGENOM" id="CLU_096072_2_1_6"/>
<dbReference type="GO" id="GO:0005829">
    <property type="term" value="C:cytosol"/>
    <property type="evidence" value="ECO:0007669"/>
    <property type="project" value="TreeGrafter"/>
</dbReference>
<comment type="similarity">
    <text evidence="1">Belongs to the Fur family.</text>
</comment>
<proteinExistence type="inferred from homology"/>
<organism evidence="8 9">
    <name type="scientific">Alcanivorax borkumensis (strain ATCC 700651 / DSM 11573 / NCIMB 13689 / SK2)</name>
    <dbReference type="NCBI Taxonomy" id="393595"/>
    <lineage>
        <taxon>Bacteria</taxon>
        <taxon>Pseudomonadati</taxon>
        <taxon>Pseudomonadota</taxon>
        <taxon>Gammaproteobacteria</taxon>
        <taxon>Oceanospirillales</taxon>
        <taxon>Alcanivoracaceae</taxon>
        <taxon>Alcanivorax</taxon>
    </lineage>
</organism>
<keyword evidence="2" id="KW-0678">Repressor</keyword>
<dbReference type="EMBL" id="AM286690">
    <property type="protein sequence ID" value="CAL17125.1"/>
    <property type="molecule type" value="Genomic_DNA"/>
</dbReference>
<dbReference type="InterPro" id="IPR043135">
    <property type="entry name" value="Fur_C"/>
</dbReference>
<dbReference type="SUPFAM" id="SSF46785">
    <property type="entry name" value="Winged helix' DNA-binding domain"/>
    <property type="match status" value="1"/>
</dbReference>
<dbReference type="AlphaFoldDB" id="Q0VNX3"/>
<evidence type="ECO:0000313" key="8">
    <source>
        <dbReference type="EMBL" id="CAL17125.1"/>
    </source>
</evidence>
<name>Q0VNX3_ALCBS</name>